<dbReference type="Proteomes" id="UP000286641">
    <property type="component" value="Unplaced"/>
</dbReference>
<keyword evidence="2" id="KW-1185">Reference proteome</keyword>
<reference evidence="3" key="2">
    <citation type="submission" date="2025-08" db="UniProtKB">
        <authorList>
            <consortium name="RefSeq"/>
        </authorList>
    </citation>
    <scope>IDENTIFICATION</scope>
    <source>
        <tissue evidence="3">Blood</tissue>
    </source>
</reference>
<dbReference type="PANTHER" id="PTHR21580:SF62">
    <property type="entry name" value="OUTER DENSE FIBER PROTEIN 3-LIKE PROTEIN 2"/>
    <property type="match status" value="1"/>
</dbReference>
<dbReference type="InParanoid" id="A0A3Q7N611"/>
<feature type="region of interest" description="Disordered" evidence="1">
    <location>
        <begin position="1"/>
        <end position="24"/>
    </location>
</feature>
<dbReference type="InterPro" id="IPR051291">
    <property type="entry name" value="CIMAP"/>
</dbReference>
<evidence type="ECO:0000313" key="3">
    <source>
        <dbReference type="RefSeq" id="XP_025716848.1"/>
    </source>
</evidence>
<dbReference type="RefSeq" id="XP_025716848.1">
    <property type="nucleotide sequence ID" value="XM_025861063.1"/>
</dbReference>
<name>A0A3Q7N611_CALUR</name>
<reference key="1">
    <citation type="submission" date="2019-01" db="UniProtKB">
        <authorList>
            <consortium name="RefSeq"/>
        </authorList>
    </citation>
    <scope>IDENTIFICATION</scope>
</reference>
<dbReference type="InterPro" id="IPR010736">
    <property type="entry name" value="SHIPPO-rpt"/>
</dbReference>
<feature type="compositionally biased region" description="Polar residues" evidence="1">
    <location>
        <begin position="230"/>
        <end position="245"/>
    </location>
</feature>
<feature type="region of interest" description="Disordered" evidence="1">
    <location>
        <begin position="184"/>
        <end position="245"/>
    </location>
</feature>
<dbReference type="GO" id="GO:0005881">
    <property type="term" value="C:cytoplasmic microtubule"/>
    <property type="evidence" value="ECO:0007669"/>
    <property type="project" value="TreeGrafter"/>
</dbReference>
<dbReference type="CTD" id="284451"/>
<dbReference type="AlphaFoldDB" id="A0A3Q7N611"/>
<evidence type="ECO:0000313" key="2">
    <source>
        <dbReference type="Proteomes" id="UP000286641"/>
    </source>
</evidence>
<organism evidence="2 3">
    <name type="scientific">Callorhinus ursinus</name>
    <name type="common">Northern fur seal</name>
    <dbReference type="NCBI Taxonomy" id="34884"/>
    <lineage>
        <taxon>Eukaryota</taxon>
        <taxon>Metazoa</taxon>
        <taxon>Chordata</taxon>
        <taxon>Craniata</taxon>
        <taxon>Vertebrata</taxon>
        <taxon>Euteleostomi</taxon>
        <taxon>Mammalia</taxon>
        <taxon>Eutheria</taxon>
        <taxon>Laurasiatheria</taxon>
        <taxon>Carnivora</taxon>
        <taxon>Caniformia</taxon>
        <taxon>Pinnipedia</taxon>
        <taxon>Otariidae</taxon>
        <taxon>Callorhinus</taxon>
    </lineage>
</organism>
<protein>
    <submittedName>
        <fullName evidence="3">Outer dense fiber protein 3-like protein 2</fullName>
    </submittedName>
</protein>
<dbReference type="PANTHER" id="PTHR21580">
    <property type="entry name" value="SHIPPO-1-RELATED"/>
    <property type="match status" value="1"/>
</dbReference>
<feature type="region of interest" description="Disordered" evidence="1">
    <location>
        <begin position="257"/>
        <end position="354"/>
    </location>
</feature>
<gene>
    <name evidence="3" type="primary">ODF3L2</name>
</gene>
<evidence type="ECO:0000256" key="1">
    <source>
        <dbReference type="SAM" id="MobiDB-lite"/>
    </source>
</evidence>
<proteinExistence type="predicted"/>
<feature type="compositionally biased region" description="Basic and acidic residues" evidence="1">
    <location>
        <begin position="14"/>
        <end position="23"/>
    </location>
</feature>
<sequence length="354" mass="38006">MPRAPGRCFLQDPQTRRPADPQTRRWRPAFLRVRARPLAGGRERAYAHPAPAVRAPLTANDQDAVRRVGRAALLPPPPLPWRVAGSPGGSSGAGPWVPAPVSTSGAAGCDLRALVAGTGPGLYVLPSTVGYINHDCTRAVSPAYSLFWRPRPSKIASPQDTSPGPVYFLDPKVTRFGRSCTPAYSMQGRGKSRGLEVTPGPGAYSPEKVAPVRHRTPPAFTLGSRLRPQLQDTSAPAPNTYTLPSLWGSQIFTKPSSPSYTVAGRTPPTRPPQDPAEIPGPGQYDSPDPNTYRQRRPAFTMLGRPRATRTPEETPGPGAHRPEQVTMTTARAPAFTMGIRHSKRATTMGGDTMP</sequence>
<accession>A0A3Q7N611</accession>
<dbReference type="Pfam" id="PF07004">
    <property type="entry name" value="SHIPPO-rpt"/>
    <property type="match status" value="4"/>
</dbReference>